<sequence length="246" mass="27731">MAHENSNEAAAITPPEQDRQLPIANVGRIMRRALPPSAKISKGAKESMQECVTEFVNFVTGEASDHCLQEKRKTMNGDDICWALASLSFYDYCPLLKTYLERYRYVEGERATRARASYNNNNDLITSEEASKNTDEIDIVSPKYDFFAKMIIHRIINSTNSPIGNIQSGHYAGRSESSLNIHVCNCFSHRSKRQTSTVGTWPTLLGPRLRRYERSVGNPVVEIELGVLGRDTGVEIEFRVLGRDKL</sequence>
<dbReference type="CDD" id="cd22907">
    <property type="entry name" value="HFD_NFYB"/>
    <property type="match status" value="1"/>
</dbReference>
<dbReference type="Pfam" id="PF00808">
    <property type="entry name" value="CBFD_NFYB_HMF"/>
    <property type="match status" value="1"/>
</dbReference>
<gene>
    <name evidence="5" type="ORF">CRG98_009003</name>
</gene>
<keyword evidence="3" id="KW-0804">Transcription</keyword>
<dbReference type="Proteomes" id="UP000233551">
    <property type="component" value="Unassembled WGS sequence"/>
</dbReference>
<name>A0A2I0KPS3_PUNGR</name>
<keyword evidence="2" id="KW-0805">Transcription regulation</keyword>
<dbReference type="STRING" id="22663.A0A2I0KPS3"/>
<evidence type="ECO:0000256" key="2">
    <source>
        <dbReference type="ARBA" id="ARBA00023015"/>
    </source>
</evidence>
<evidence type="ECO:0000313" key="6">
    <source>
        <dbReference type="Proteomes" id="UP000233551"/>
    </source>
</evidence>
<accession>A0A2I0KPS3</accession>
<reference evidence="5 6" key="1">
    <citation type="submission" date="2017-11" db="EMBL/GenBank/DDBJ databases">
        <title>De-novo sequencing of pomegranate (Punica granatum L.) genome.</title>
        <authorList>
            <person name="Akparov Z."/>
            <person name="Amiraslanov A."/>
            <person name="Hajiyeva S."/>
            <person name="Abbasov M."/>
            <person name="Kaur K."/>
            <person name="Hamwieh A."/>
            <person name="Solovyev V."/>
            <person name="Salamov A."/>
            <person name="Braich B."/>
            <person name="Kosarev P."/>
            <person name="Mahmoud A."/>
            <person name="Hajiyev E."/>
            <person name="Babayeva S."/>
            <person name="Izzatullayeva V."/>
            <person name="Mammadov A."/>
            <person name="Mammadov A."/>
            <person name="Sharifova S."/>
            <person name="Ojaghi J."/>
            <person name="Eynullazada K."/>
            <person name="Bayramov B."/>
            <person name="Abdulazimova A."/>
            <person name="Shahmuradov I."/>
        </authorList>
    </citation>
    <scope>NUCLEOTIDE SEQUENCE [LARGE SCALE GENOMIC DNA]</scope>
    <source>
        <strain evidence="6">cv. AG2017</strain>
        <tissue evidence="5">Leaf</tissue>
    </source>
</reference>
<organism evidence="5 6">
    <name type="scientific">Punica granatum</name>
    <name type="common">Pomegranate</name>
    <dbReference type="NCBI Taxonomy" id="22663"/>
    <lineage>
        <taxon>Eukaryota</taxon>
        <taxon>Viridiplantae</taxon>
        <taxon>Streptophyta</taxon>
        <taxon>Embryophyta</taxon>
        <taxon>Tracheophyta</taxon>
        <taxon>Spermatophyta</taxon>
        <taxon>Magnoliopsida</taxon>
        <taxon>eudicotyledons</taxon>
        <taxon>Gunneridae</taxon>
        <taxon>Pentapetalae</taxon>
        <taxon>rosids</taxon>
        <taxon>malvids</taxon>
        <taxon>Myrtales</taxon>
        <taxon>Lythraceae</taxon>
        <taxon>Punica</taxon>
    </lineage>
</organism>
<dbReference type="GO" id="GO:0000978">
    <property type="term" value="F:RNA polymerase II cis-regulatory region sequence-specific DNA binding"/>
    <property type="evidence" value="ECO:0007669"/>
    <property type="project" value="TreeGrafter"/>
</dbReference>
<proteinExistence type="inferred from homology"/>
<dbReference type="InterPro" id="IPR003958">
    <property type="entry name" value="CBFA_NFYB_domain"/>
</dbReference>
<dbReference type="Gene3D" id="1.10.20.10">
    <property type="entry name" value="Histone, subunit A"/>
    <property type="match status" value="1"/>
</dbReference>
<dbReference type="GO" id="GO:0046982">
    <property type="term" value="F:protein heterodimerization activity"/>
    <property type="evidence" value="ECO:0007669"/>
    <property type="project" value="InterPro"/>
</dbReference>
<dbReference type="AlphaFoldDB" id="A0A2I0KPS3"/>
<dbReference type="GO" id="GO:0001228">
    <property type="term" value="F:DNA-binding transcription activator activity, RNA polymerase II-specific"/>
    <property type="evidence" value="ECO:0007669"/>
    <property type="project" value="InterPro"/>
</dbReference>
<comment type="similarity">
    <text evidence="1">Belongs to the NFYB/HAP3 subunit family.</text>
</comment>
<dbReference type="GO" id="GO:0016602">
    <property type="term" value="C:CCAAT-binding factor complex"/>
    <property type="evidence" value="ECO:0007669"/>
    <property type="project" value="InterPro"/>
</dbReference>
<dbReference type="InterPro" id="IPR027113">
    <property type="entry name" value="Transc_fact_NFYB/HAP3"/>
</dbReference>
<dbReference type="PRINTS" id="PR00615">
    <property type="entry name" value="CCAATSUBUNTA"/>
</dbReference>
<dbReference type="PANTHER" id="PTHR11064:SF106">
    <property type="entry name" value="NUCLEAR TRANSCRIPTION FACTOR Y SUBUNIT B-5"/>
    <property type="match status" value="1"/>
</dbReference>
<dbReference type="InterPro" id="IPR009072">
    <property type="entry name" value="Histone-fold"/>
</dbReference>
<evidence type="ECO:0000259" key="4">
    <source>
        <dbReference type="Pfam" id="PF00808"/>
    </source>
</evidence>
<dbReference type="PANTHER" id="PTHR11064">
    <property type="entry name" value="CCAAT-BINDING TRANSCRIPTION FACTOR-RELATED"/>
    <property type="match status" value="1"/>
</dbReference>
<dbReference type="EMBL" id="PGOL01000438">
    <property type="protein sequence ID" value="PKI70498.1"/>
    <property type="molecule type" value="Genomic_DNA"/>
</dbReference>
<evidence type="ECO:0000256" key="3">
    <source>
        <dbReference type="ARBA" id="ARBA00023163"/>
    </source>
</evidence>
<evidence type="ECO:0000256" key="1">
    <source>
        <dbReference type="ARBA" id="ARBA00009053"/>
    </source>
</evidence>
<comment type="caution">
    <text evidence="5">The sequence shown here is derived from an EMBL/GenBank/DDBJ whole genome shotgun (WGS) entry which is preliminary data.</text>
</comment>
<protein>
    <recommendedName>
        <fullName evidence="4">Transcription factor CBF/NF-Y/archaeal histone domain-containing protein</fullName>
    </recommendedName>
</protein>
<keyword evidence="6" id="KW-1185">Reference proteome</keyword>
<feature type="domain" description="Transcription factor CBF/NF-Y/archaeal histone" evidence="4">
    <location>
        <begin position="20"/>
        <end position="84"/>
    </location>
</feature>
<dbReference type="SUPFAM" id="SSF47113">
    <property type="entry name" value="Histone-fold"/>
    <property type="match status" value="1"/>
</dbReference>
<evidence type="ECO:0000313" key="5">
    <source>
        <dbReference type="EMBL" id="PKI70498.1"/>
    </source>
</evidence>